<name>A0A024LQ35_9HYPH</name>
<dbReference type="Pfam" id="PF01435">
    <property type="entry name" value="Peptidase_M48"/>
    <property type="match status" value="1"/>
</dbReference>
<feature type="transmembrane region" description="Helical" evidence="7">
    <location>
        <begin position="20"/>
        <end position="43"/>
    </location>
</feature>
<keyword evidence="3" id="KW-0479">Metal-binding</keyword>
<evidence type="ECO:0000256" key="1">
    <source>
        <dbReference type="ARBA" id="ARBA00001947"/>
    </source>
</evidence>
<evidence type="ECO:0000256" key="5">
    <source>
        <dbReference type="ARBA" id="ARBA00022833"/>
    </source>
</evidence>
<proteinExistence type="predicted"/>
<organism evidence="10">
    <name type="scientific">Bartonella schoenbuchensis</name>
    <dbReference type="NCBI Taxonomy" id="165694"/>
    <lineage>
        <taxon>Bacteria</taxon>
        <taxon>Pseudomonadati</taxon>
        <taxon>Pseudomonadota</taxon>
        <taxon>Alphaproteobacteria</taxon>
        <taxon>Hyphomicrobiales</taxon>
        <taxon>Bartonellaceae</taxon>
        <taxon>Bartonella</taxon>
    </lineage>
</organism>
<dbReference type="GO" id="GO:0016020">
    <property type="term" value="C:membrane"/>
    <property type="evidence" value="ECO:0007669"/>
    <property type="project" value="TreeGrafter"/>
</dbReference>
<dbReference type="EMBL" id="HG977194">
    <property type="protein sequence ID" value="CDP79485.1"/>
    <property type="molecule type" value="Genomic_DNA"/>
</dbReference>
<keyword evidence="7" id="KW-1133">Transmembrane helix</keyword>
<dbReference type="InterPro" id="IPR051156">
    <property type="entry name" value="Mito/Outer_Membr_Metalloprot"/>
</dbReference>
<comment type="cofactor">
    <cofactor evidence="1">
        <name>Zn(2+)</name>
        <dbReference type="ChEBI" id="CHEBI:29105"/>
    </cofactor>
</comment>
<evidence type="ECO:0000313" key="10">
    <source>
        <dbReference type="EMBL" id="CDP79485.1"/>
    </source>
</evidence>
<dbReference type="GO" id="GO:0004222">
    <property type="term" value="F:metalloendopeptidase activity"/>
    <property type="evidence" value="ECO:0007669"/>
    <property type="project" value="InterPro"/>
</dbReference>
<dbReference type="PANTHER" id="PTHR22726">
    <property type="entry name" value="METALLOENDOPEPTIDASE OMA1"/>
    <property type="match status" value="1"/>
</dbReference>
<reference evidence="10" key="2">
    <citation type="submission" date="2014-05" db="EMBL/GenBank/DDBJ databases">
        <title>Genome sequencing of Bartonella spp. isolated from human blood.</title>
        <authorList>
            <person name="Raoult D."/>
        </authorList>
    </citation>
    <scope>NUCLEOTIDE SEQUENCE</scope>
    <source>
        <strain evidence="10">MVT06</strain>
    </source>
</reference>
<evidence type="ECO:0000256" key="4">
    <source>
        <dbReference type="ARBA" id="ARBA00022801"/>
    </source>
</evidence>
<dbReference type="CDD" id="cd07324">
    <property type="entry name" value="M48C_Oma1-like"/>
    <property type="match status" value="1"/>
</dbReference>
<keyword evidence="7" id="KW-0812">Transmembrane</keyword>
<dbReference type="AlphaFoldDB" id="A0A024LQ35"/>
<gene>
    <name evidence="9" type="ORF">BN1046_00279</name>
    <name evidence="10" type="ORF">BN1046_00379</name>
</gene>
<evidence type="ECO:0000256" key="2">
    <source>
        <dbReference type="ARBA" id="ARBA00022670"/>
    </source>
</evidence>
<dbReference type="InterPro" id="IPR001915">
    <property type="entry name" value="Peptidase_M48"/>
</dbReference>
<dbReference type="GO" id="GO:0051603">
    <property type="term" value="P:proteolysis involved in protein catabolic process"/>
    <property type="evidence" value="ECO:0007669"/>
    <property type="project" value="TreeGrafter"/>
</dbReference>
<keyword evidence="2" id="KW-0645">Protease</keyword>
<evidence type="ECO:0000259" key="8">
    <source>
        <dbReference type="Pfam" id="PF01435"/>
    </source>
</evidence>
<evidence type="ECO:0000256" key="7">
    <source>
        <dbReference type="SAM" id="Phobius"/>
    </source>
</evidence>
<protein>
    <submittedName>
        <fullName evidence="10">Peptidase, M48 family</fullName>
    </submittedName>
</protein>
<dbReference type="GO" id="GO:0046872">
    <property type="term" value="F:metal ion binding"/>
    <property type="evidence" value="ECO:0007669"/>
    <property type="project" value="UniProtKB-KW"/>
</dbReference>
<dbReference type="Gene3D" id="3.30.2010.10">
    <property type="entry name" value="Metalloproteases ('zincins'), catalytic domain"/>
    <property type="match status" value="1"/>
</dbReference>
<dbReference type="PANTHER" id="PTHR22726:SF1">
    <property type="entry name" value="METALLOENDOPEPTIDASE OMA1, MITOCHONDRIAL"/>
    <property type="match status" value="1"/>
</dbReference>
<keyword evidence="4" id="KW-0378">Hydrolase</keyword>
<evidence type="ECO:0000313" key="9">
    <source>
        <dbReference type="EMBL" id="CDP79386.1"/>
    </source>
</evidence>
<evidence type="ECO:0000256" key="6">
    <source>
        <dbReference type="ARBA" id="ARBA00023049"/>
    </source>
</evidence>
<accession>A0A024LQ35</accession>
<keyword evidence="7" id="KW-0472">Membrane</keyword>
<feature type="domain" description="Peptidase M48" evidence="8">
    <location>
        <begin position="98"/>
        <end position="278"/>
    </location>
</feature>
<reference evidence="10" key="1">
    <citation type="submission" date="2013-11" db="EMBL/GenBank/DDBJ databases">
        <authorList>
            <person name="GENOMES U."/>
        </authorList>
    </citation>
    <scope>NUCLEOTIDE SEQUENCE</scope>
    <source>
        <strain evidence="10">MVT06</strain>
    </source>
</reference>
<keyword evidence="6" id="KW-0482">Metalloprotease</keyword>
<keyword evidence="5" id="KW-0862">Zinc</keyword>
<dbReference type="EMBL" id="HG977193">
    <property type="protein sequence ID" value="CDP79386.1"/>
    <property type="molecule type" value="Genomic_DNA"/>
</dbReference>
<sequence>MIQGIRFLIQSIRFFQQIGVLSKIWSIAIISFLFLLSACHTAFQVNNKLHSSRSPVTEDHTGEIVDQTNNKNDLYTTLGATYHSRILQTYGGQYYNPKLEQMLAKIVNRLTASSQSPDQTYYVTILDTENINAFALPGSYIYVTRGMLALANDTSEVAAILAHEIAHITANHGILRLQKEIELKLADHAATNILEHSNTKSHNILKDKKQLAQFTRSQELQADSIGIEMLNQAGYDPFAFPRFLKSMEAYSVFRNSSSSTNVSLDFLATHPTTPQRIQLAIKKAHEISAPNIGETDRDSFLKYIDGMIFGGSLHEGYIRGNQFIHPQLHIAFSVPNNFTINTSGYAVVASGPDKTAIRFDAVPLPENMSASDYLKSGWVAGLDQASVKSTTIQGLAAAYAHASNEHWQFDVVVIPIKDQVLRFLTAAPHHPQNFNHITKSTIESFHLLSSRALNKLKPLRLRVIRVKKGESVADLAEKMQDTAHKEKLFRIMNALSPTQILHEGERVKIIAE</sequence>
<evidence type="ECO:0000256" key="3">
    <source>
        <dbReference type="ARBA" id="ARBA00022723"/>
    </source>
</evidence>